<dbReference type="InterPro" id="IPR009291">
    <property type="entry name" value="Vps62"/>
</dbReference>
<dbReference type="EMBL" id="KV453867">
    <property type="protein sequence ID" value="ODV83179.1"/>
    <property type="molecule type" value="Genomic_DNA"/>
</dbReference>
<sequence>MMETESQYSTTPFFKDLKNLPPLIARPTSEERTIKKGEIPQYVLDYSPMVHLYSEERYLPYDVKEFVSHFHPEFRNGTIPFPYNSHTSLNITDLGDLAKYNTKDPEAKLFLTANEDFDTDPDWLTGVKNKPNFYNGEIKDAPATLIVVDKGNGWVDSYWFYFYSFNLGPFVMGFGPFGDHVGDWEHSLVRFYKGQPVIVWMSAHGGGGAYFYKNIERFEDGKRPIIYSARGTHANYASVGQHSHDAPYSILSDFTDRGPLWNPSLNHLAYTYDDENGIVYANGSHPGREEKYGDWLKFKGAWGDKLLPPDDPRQHWSPFEWKYIDGPCGPLCKNLFRTSPCQRAKWWNIWNGCNIRKYIQYGDGFYDKEGNNSCGNLYNMIKPGILKKMVEFLSFGGWFCWILDHLYG</sequence>
<gene>
    <name evidence="1" type="ORF">CANARDRAFT_9899</name>
</gene>
<dbReference type="STRING" id="983967.A0A1E4SUK4"/>
<evidence type="ECO:0000313" key="1">
    <source>
        <dbReference type="EMBL" id="ODV83179.1"/>
    </source>
</evidence>
<keyword evidence="2" id="KW-1185">Reference proteome</keyword>
<dbReference type="Pfam" id="PF06101">
    <property type="entry name" value="Vps62"/>
    <property type="match status" value="1"/>
</dbReference>
<dbReference type="GO" id="GO:0000329">
    <property type="term" value="C:fungal-type vacuole membrane"/>
    <property type="evidence" value="ECO:0007669"/>
    <property type="project" value="TreeGrafter"/>
</dbReference>
<accession>A0A1E4SUK4</accession>
<dbReference type="PANTHER" id="PTHR48220">
    <property type="match status" value="1"/>
</dbReference>
<name>A0A1E4SUK4_9ASCO</name>
<proteinExistence type="predicted"/>
<evidence type="ECO:0000313" key="2">
    <source>
        <dbReference type="Proteomes" id="UP000094801"/>
    </source>
</evidence>
<dbReference type="GO" id="GO:0006623">
    <property type="term" value="P:protein targeting to vacuole"/>
    <property type="evidence" value="ECO:0007669"/>
    <property type="project" value="TreeGrafter"/>
</dbReference>
<reference evidence="2" key="1">
    <citation type="submission" date="2016-04" db="EMBL/GenBank/DDBJ databases">
        <title>Comparative genomics of biotechnologically important yeasts.</title>
        <authorList>
            <consortium name="DOE Joint Genome Institute"/>
            <person name="Riley R."/>
            <person name="Haridas S."/>
            <person name="Wolfe K.H."/>
            <person name="Lopes M.R."/>
            <person name="Hittinger C.T."/>
            <person name="Goker M."/>
            <person name="Salamov A."/>
            <person name="Wisecaver J."/>
            <person name="Long T.M."/>
            <person name="Aerts A.L."/>
            <person name="Barry K."/>
            <person name="Choi C."/>
            <person name="Clum A."/>
            <person name="Coughlan A.Y."/>
            <person name="Deshpande S."/>
            <person name="Douglass A.P."/>
            <person name="Hanson S.J."/>
            <person name="Klenk H.-P."/>
            <person name="Labutti K."/>
            <person name="Lapidus A."/>
            <person name="Lindquist E."/>
            <person name="Lipzen A."/>
            <person name="Meier-Kolthoff J.P."/>
            <person name="Ohm R.A."/>
            <person name="Otillar R.P."/>
            <person name="Pangilinan J."/>
            <person name="Peng Y."/>
            <person name="Rokas A."/>
            <person name="Rosa C.A."/>
            <person name="Scheuner C."/>
            <person name="Sibirny A.A."/>
            <person name="Slot J.C."/>
            <person name="Stielow J.B."/>
            <person name="Sun H."/>
            <person name="Kurtzman C.P."/>
            <person name="Blackwell M."/>
            <person name="Grigoriev I.V."/>
            <person name="Jeffries T.W."/>
        </authorList>
    </citation>
    <scope>NUCLEOTIDE SEQUENCE [LARGE SCALE GENOMIC DNA]</scope>
    <source>
        <strain evidence="2">NRRL YB-2248</strain>
    </source>
</reference>
<organism evidence="1 2">
    <name type="scientific">[Candida] arabinofermentans NRRL YB-2248</name>
    <dbReference type="NCBI Taxonomy" id="983967"/>
    <lineage>
        <taxon>Eukaryota</taxon>
        <taxon>Fungi</taxon>
        <taxon>Dikarya</taxon>
        <taxon>Ascomycota</taxon>
        <taxon>Saccharomycotina</taxon>
        <taxon>Pichiomycetes</taxon>
        <taxon>Pichiales</taxon>
        <taxon>Pichiaceae</taxon>
        <taxon>Ogataea</taxon>
        <taxon>Ogataea/Candida clade</taxon>
    </lineage>
</organism>
<dbReference type="Proteomes" id="UP000094801">
    <property type="component" value="Unassembled WGS sequence"/>
</dbReference>
<dbReference type="PANTHER" id="PTHR48220:SF1">
    <property type="entry name" value="VACUOLAR PROTEIN SORTING-ASSOCIATED PROTEIN 62-RELATED"/>
    <property type="match status" value="1"/>
</dbReference>
<evidence type="ECO:0008006" key="3">
    <source>
        <dbReference type="Google" id="ProtNLM"/>
    </source>
</evidence>
<protein>
    <recommendedName>
        <fullName evidence="3">Vacuolar protein sorting-associated protein 62</fullName>
    </recommendedName>
</protein>
<dbReference type="AlphaFoldDB" id="A0A1E4SUK4"/>
<dbReference type="InterPro" id="IPR053102">
    <property type="entry name" value="VPS_Associated"/>
</dbReference>
<dbReference type="OrthoDB" id="188042at2759"/>